<protein>
    <submittedName>
        <fullName evidence="2">Uncharacterized protein</fullName>
    </submittedName>
</protein>
<evidence type="ECO:0000313" key="2">
    <source>
        <dbReference type="EMBL" id="PSC05286.1"/>
    </source>
</evidence>
<keyword evidence="1" id="KW-0472">Membrane</keyword>
<keyword evidence="1" id="KW-1133">Transmembrane helix</keyword>
<dbReference type="AlphaFoldDB" id="A0A2T1HUE4"/>
<comment type="caution">
    <text evidence="2">The sequence shown here is derived from an EMBL/GenBank/DDBJ whole genome shotgun (WGS) entry which is preliminary data.</text>
</comment>
<dbReference type="Proteomes" id="UP000239772">
    <property type="component" value="Unassembled WGS sequence"/>
</dbReference>
<keyword evidence="3" id="KW-1185">Reference proteome</keyword>
<name>A0A2T1HUE4_9HYPH</name>
<gene>
    <name evidence="2" type="ORF">SLNSH_08715</name>
</gene>
<evidence type="ECO:0000313" key="3">
    <source>
        <dbReference type="Proteomes" id="UP000239772"/>
    </source>
</evidence>
<proteinExistence type="predicted"/>
<feature type="transmembrane region" description="Helical" evidence="1">
    <location>
        <begin position="6"/>
        <end position="31"/>
    </location>
</feature>
<organism evidence="2 3">
    <name type="scientific">Alsobacter soli</name>
    <dbReference type="NCBI Taxonomy" id="2109933"/>
    <lineage>
        <taxon>Bacteria</taxon>
        <taxon>Pseudomonadati</taxon>
        <taxon>Pseudomonadota</taxon>
        <taxon>Alphaproteobacteria</taxon>
        <taxon>Hyphomicrobiales</taxon>
        <taxon>Alsobacteraceae</taxon>
        <taxon>Alsobacter</taxon>
    </lineage>
</organism>
<dbReference type="EMBL" id="PVZS01000008">
    <property type="protein sequence ID" value="PSC05286.1"/>
    <property type="molecule type" value="Genomic_DNA"/>
</dbReference>
<reference evidence="3" key="1">
    <citation type="submission" date="2018-03" db="EMBL/GenBank/DDBJ databases">
        <authorList>
            <person name="Sun L."/>
            <person name="Liu H."/>
            <person name="Chen W."/>
            <person name="Huang K."/>
            <person name="Liu W."/>
            <person name="Gao X."/>
        </authorList>
    </citation>
    <scope>NUCLEOTIDE SEQUENCE [LARGE SCALE GENOMIC DNA]</scope>
    <source>
        <strain evidence="3">SH9</strain>
    </source>
</reference>
<dbReference type="RefSeq" id="WP_106336296.1">
    <property type="nucleotide sequence ID" value="NZ_PVZS01000008.1"/>
</dbReference>
<evidence type="ECO:0000256" key="1">
    <source>
        <dbReference type="SAM" id="Phobius"/>
    </source>
</evidence>
<keyword evidence="1" id="KW-0812">Transmembrane</keyword>
<accession>A0A2T1HUE4</accession>
<sequence>MQHKQWSAVVMAFVVAALVVGMALVASAALYARERPARAILVTAADWPDLVQEVASSTFRAAPSPLSRW</sequence>